<evidence type="ECO:0000256" key="1">
    <source>
        <dbReference type="SAM" id="MobiDB-lite"/>
    </source>
</evidence>
<feature type="compositionally biased region" description="Low complexity" evidence="1">
    <location>
        <begin position="143"/>
        <end position="153"/>
    </location>
</feature>
<gene>
    <name evidence="2" type="ORF">DFH08DRAFT_966055</name>
</gene>
<feature type="compositionally biased region" description="Basic residues" evidence="1">
    <location>
        <begin position="212"/>
        <end position="228"/>
    </location>
</feature>
<comment type="caution">
    <text evidence="2">The sequence shown here is derived from an EMBL/GenBank/DDBJ whole genome shotgun (WGS) entry which is preliminary data.</text>
</comment>
<reference evidence="2" key="1">
    <citation type="submission" date="2023-03" db="EMBL/GenBank/DDBJ databases">
        <title>Massive genome expansion in bonnet fungi (Mycena s.s.) driven by repeated elements and novel gene families across ecological guilds.</title>
        <authorList>
            <consortium name="Lawrence Berkeley National Laboratory"/>
            <person name="Harder C.B."/>
            <person name="Miyauchi S."/>
            <person name="Viragh M."/>
            <person name="Kuo A."/>
            <person name="Thoen E."/>
            <person name="Andreopoulos B."/>
            <person name="Lu D."/>
            <person name="Skrede I."/>
            <person name="Drula E."/>
            <person name="Henrissat B."/>
            <person name="Morin E."/>
            <person name="Kohler A."/>
            <person name="Barry K."/>
            <person name="LaButti K."/>
            <person name="Morin E."/>
            <person name="Salamov A."/>
            <person name="Lipzen A."/>
            <person name="Mereny Z."/>
            <person name="Hegedus B."/>
            <person name="Baldrian P."/>
            <person name="Stursova M."/>
            <person name="Weitz H."/>
            <person name="Taylor A."/>
            <person name="Grigoriev I.V."/>
            <person name="Nagy L.G."/>
            <person name="Martin F."/>
            <person name="Kauserud H."/>
        </authorList>
    </citation>
    <scope>NUCLEOTIDE SEQUENCE</scope>
    <source>
        <strain evidence="2">CBHHK002</strain>
    </source>
</reference>
<feature type="region of interest" description="Disordered" evidence="1">
    <location>
        <begin position="1"/>
        <end position="46"/>
    </location>
</feature>
<accession>A0AAD6ZPQ2</accession>
<dbReference type="AlphaFoldDB" id="A0AAD6ZPQ2"/>
<organism evidence="2 3">
    <name type="scientific">Mycena albidolilacea</name>
    <dbReference type="NCBI Taxonomy" id="1033008"/>
    <lineage>
        <taxon>Eukaryota</taxon>
        <taxon>Fungi</taxon>
        <taxon>Dikarya</taxon>
        <taxon>Basidiomycota</taxon>
        <taxon>Agaricomycotina</taxon>
        <taxon>Agaricomycetes</taxon>
        <taxon>Agaricomycetidae</taxon>
        <taxon>Agaricales</taxon>
        <taxon>Marasmiineae</taxon>
        <taxon>Mycenaceae</taxon>
        <taxon>Mycena</taxon>
    </lineage>
</organism>
<evidence type="ECO:0000313" key="3">
    <source>
        <dbReference type="Proteomes" id="UP001218218"/>
    </source>
</evidence>
<dbReference type="EMBL" id="JARIHO010000034">
    <property type="protein sequence ID" value="KAJ7333214.1"/>
    <property type="molecule type" value="Genomic_DNA"/>
</dbReference>
<dbReference type="Proteomes" id="UP001218218">
    <property type="component" value="Unassembled WGS sequence"/>
</dbReference>
<evidence type="ECO:0000313" key="2">
    <source>
        <dbReference type="EMBL" id="KAJ7333214.1"/>
    </source>
</evidence>
<feature type="compositionally biased region" description="Polar residues" evidence="1">
    <location>
        <begin position="234"/>
        <end position="250"/>
    </location>
</feature>
<sequence length="276" mass="30047">MAPATDLMPAPRRRRPGSPSQPRLACSRFPQTLAPTRLPPPRSPPTCHTSGFITLAPPLPASFPSAMEMMDTIPETPALPRSRWSVSTSAASPALRSRWSSTLSSIHSAHAVTASPKTFSFCGARRHLPLPIPEKCVSPKFSSKFSSKSPAPALDSTSMAPYANPRAHAHPMGSATVPPPRKKQRKLTVANVQVQRLLPVVGRPRRPPFSPPRHRRGSGRPTRPRPRLRPIGAASTTTSEALHAAYTTQRSPRRPPARLERVERERVVLAISGCQQ</sequence>
<keyword evidence="3" id="KW-1185">Reference proteome</keyword>
<feature type="region of interest" description="Disordered" evidence="1">
    <location>
        <begin position="143"/>
        <end position="263"/>
    </location>
</feature>
<protein>
    <submittedName>
        <fullName evidence="2">Uncharacterized protein</fullName>
    </submittedName>
</protein>
<proteinExistence type="predicted"/>
<name>A0AAD6ZPQ2_9AGAR</name>